<dbReference type="AlphaFoldDB" id="A0A135WIV6"/>
<gene>
    <name evidence="1" type="ORF">AU378_03565</name>
</gene>
<dbReference type="RefSeq" id="WP_062648067.1">
    <property type="nucleotide sequence ID" value="NZ_LPUR01000001.1"/>
</dbReference>
<accession>A0A135WIV6</accession>
<dbReference type="Proteomes" id="UP000070513">
    <property type="component" value="Unassembled WGS sequence"/>
</dbReference>
<evidence type="ECO:0000313" key="2">
    <source>
        <dbReference type="Proteomes" id="UP000070513"/>
    </source>
</evidence>
<dbReference type="OrthoDB" id="1265701at2"/>
<sequence length="188" mass="22083">MEKSQQEIYEIQQKYSKQIEQMRKMLLNIYAVSNIRFWYSCLSNFRKSDDMFKDIMQMDAFAMSIIISYGRIFGKGTGTSKLEEKIIPVDLLHIHNEIIDFRHAKYAHHGELSSFENDIEINYVDSNFIINPKLEIGVWLGAPKKWAPLFEWLDGYMYDTFQGKLASLTKETGIEWKFPHGPAPSWIK</sequence>
<evidence type="ECO:0000313" key="1">
    <source>
        <dbReference type="EMBL" id="KXH84846.1"/>
    </source>
</evidence>
<name>A0A135WIV6_9FLAO</name>
<comment type="caution">
    <text evidence="1">The sequence shown here is derived from an EMBL/GenBank/DDBJ whole genome shotgun (WGS) entry which is preliminary data.</text>
</comment>
<protein>
    <submittedName>
        <fullName evidence="1">Uncharacterized protein</fullName>
    </submittedName>
</protein>
<reference evidence="2" key="1">
    <citation type="submission" date="2015-12" db="EMBL/GenBank/DDBJ databases">
        <title>Genome sequence of a biocontrol rhizobacterium Chryseobacterium kwangjuense strain KJ1R5 isolated from pepper (Capsicum annuum L.).</title>
        <authorList>
            <person name="Jeong J.-J."/>
            <person name="Park H."/>
            <person name="Mannaa M."/>
            <person name="Sang M.K."/>
            <person name="Choi I.-G."/>
            <person name="Kim K.D."/>
        </authorList>
    </citation>
    <scope>NUCLEOTIDE SEQUENCE [LARGE SCALE GENOMIC DNA]</scope>
    <source>
        <strain evidence="2">KJ1R5</strain>
    </source>
</reference>
<organism evidence="1 2">
    <name type="scientific">Chryseobacterium kwangjuense</name>
    <dbReference type="NCBI Taxonomy" id="267125"/>
    <lineage>
        <taxon>Bacteria</taxon>
        <taxon>Pseudomonadati</taxon>
        <taxon>Bacteroidota</taxon>
        <taxon>Flavobacteriia</taxon>
        <taxon>Flavobacteriales</taxon>
        <taxon>Weeksellaceae</taxon>
        <taxon>Chryseobacterium group</taxon>
        <taxon>Chryseobacterium</taxon>
    </lineage>
</organism>
<proteinExistence type="predicted"/>
<dbReference type="EMBL" id="LPUR01000001">
    <property type="protein sequence ID" value="KXH84846.1"/>
    <property type="molecule type" value="Genomic_DNA"/>
</dbReference>
<reference evidence="1 2" key="2">
    <citation type="journal article" date="2016" name="Genome Announc.">
        <title>Draft Genome Sequence of a Biocontrol Rhizobacterium, Chryseobacterium kwangjuense Strain KJ1R5, Isolated from Pepper (Capsicum annuum).</title>
        <authorList>
            <person name="Jeong J.J."/>
            <person name="Park H."/>
            <person name="Park B.H."/>
            <person name="Mannaa M."/>
            <person name="Sang M.K."/>
            <person name="Choi I.G."/>
            <person name="Kim K.D."/>
        </authorList>
    </citation>
    <scope>NUCLEOTIDE SEQUENCE [LARGE SCALE GENOMIC DNA]</scope>
    <source>
        <strain evidence="1 2">KJ1R5</strain>
    </source>
</reference>